<accession>A0A154BR22</accession>
<dbReference type="EMBL" id="LSGP01000017">
    <property type="protein sequence ID" value="KYZ76473.1"/>
    <property type="molecule type" value="Genomic_DNA"/>
</dbReference>
<dbReference type="PANTHER" id="PTHR43155:SF2">
    <property type="entry name" value="CYCLIC DI-GMP PHOSPHODIESTERASE PA4108"/>
    <property type="match status" value="1"/>
</dbReference>
<evidence type="ECO:0000313" key="3">
    <source>
        <dbReference type="Proteomes" id="UP000076268"/>
    </source>
</evidence>
<dbReference type="SMART" id="SM00471">
    <property type="entry name" value="HDc"/>
    <property type="match status" value="1"/>
</dbReference>
<evidence type="ECO:0000313" key="2">
    <source>
        <dbReference type="EMBL" id="KYZ76473.1"/>
    </source>
</evidence>
<protein>
    <recommendedName>
        <fullName evidence="1">HD-GYP domain-containing protein</fullName>
    </recommendedName>
</protein>
<name>A0A154BR22_ANASB</name>
<dbReference type="OrthoDB" id="1677843at2"/>
<dbReference type="PANTHER" id="PTHR43155">
    <property type="entry name" value="CYCLIC DI-GMP PHOSPHODIESTERASE PA4108-RELATED"/>
    <property type="match status" value="1"/>
</dbReference>
<dbReference type="Pfam" id="PF13487">
    <property type="entry name" value="HD_5"/>
    <property type="match status" value="1"/>
</dbReference>
<dbReference type="SUPFAM" id="SSF109604">
    <property type="entry name" value="HD-domain/PDEase-like"/>
    <property type="match status" value="1"/>
</dbReference>
<dbReference type="InterPro" id="IPR003607">
    <property type="entry name" value="HD/PDEase_dom"/>
</dbReference>
<sequence>MQRVSLPFLQAGMMVAKGVYSSDGRLLLSAGTILAEGTIPKMQNLGVGSVYICNPLFTDLEVPELINIDTRVKTIQALQSVVRKFEKTNELNIEPLKGAVRQLVAEIISNREAMIHLIDLRTFDDYLIAHSVNVCILSLLTAVNMDYNEAKLVDLAMGCLLHDLGMTAVPEEIRAKVGSLTPKESSIVQTHAEVGFNYIRKVRDMSVLAAHVAFQHHERFDGKGYPRQMAGNEIHEYARIAAVADIFDALISDRPYRKGMLPHEAYEILMTLGDSLVDREIVNIFLEHVAIYPMGSVVQLGSNEIGIVTTVLPKMQSRPIVKLLTDTNGELLQEPREINLAEHLTLFITRVLKEQEIFELGKSVRDEQES</sequence>
<dbReference type="CDD" id="cd00077">
    <property type="entry name" value="HDc"/>
    <property type="match status" value="1"/>
</dbReference>
<dbReference type="STRING" id="1794912.AXX12_08555"/>
<reference evidence="2 3" key="1">
    <citation type="submission" date="2016-02" db="EMBL/GenBank/DDBJ databases">
        <title>Anaerosporomusa subterraneum gen. nov., sp. nov., a spore-forming obligate anaerobe isolated from saprolite.</title>
        <authorList>
            <person name="Choi J.K."/>
            <person name="Shah M."/>
            <person name="Yee N."/>
        </authorList>
    </citation>
    <scope>NUCLEOTIDE SEQUENCE [LARGE SCALE GENOMIC DNA]</scope>
    <source>
        <strain evidence="2 3">RU4</strain>
    </source>
</reference>
<comment type="caution">
    <text evidence="2">The sequence shown here is derived from an EMBL/GenBank/DDBJ whole genome shotgun (WGS) entry which is preliminary data.</text>
</comment>
<proteinExistence type="predicted"/>
<dbReference type="PROSITE" id="PS51832">
    <property type="entry name" value="HD_GYP"/>
    <property type="match status" value="1"/>
</dbReference>
<gene>
    <name evidence="2" type="ORF">AXX12_08555</name>
</gene>
<feature type="domain" description="HD-GYP" evidence="1">
    <location>
        <begin position="105"/>
        <end position="301"/>
    </location>
</feature>
<dbReference type="Proteomes" id="UP000076268">
    <property type="component" value="Unassembled WGS sequence"/>
</dbReference>
<organism evidence="2 3">
    <name type="scientific">Anaerosporomusa subterranea</name>
    <dbReference type="NCBI Taxonomy" id="1794912"/>
    <lineage>
        <taxon>Bacteria</taxon>
        <taxon>Bacillati</taxon>
        <taxon>Bacillota</taxon>
        <taxon>Negativicutes</taxon>
        <taxon>Acetonemataceae</taxon>
        <taxon>Anaerosporomusa</taxon>
    </lineage>
</organism>
<dbReference type="RefSeq" id="WP_066242006.1">
    <property type="nucleotide sequence ID" value="NZ_LSGP01000017.1"/>
</dbReference>
<dbReference type="Gene3D" id="1.10.3210.10">
    <property type="entry name" value="Hypothetical protein af1432"/>
    <property type="match status" value="1"/>
</dbReference>
<dbReference type="InterPro" id="IPR037522">
    <property type="entry name" value="HD_GYP_dom"/>
</dbReference>
<evidence type="ECO:0000259" key="1">
    <source>
        <dbReference type="PROSITE" id="PS51832"/>
    </source>
</evidence>
<dbReference type="AlphaFoldDB" id="A0A154BR22"/>
<keyword evidence="3" id="KW-1185">Reference proteome</keyword>